<dbReference type="AlphaFoldDB" id="A0AAN8PJ40"/>
<evidence type="ECO:0000256" key="1">
    <source>
        <dbReference type="ARBA" id="ARBA00007159"/>
    </source>
</evidence>
<evidence type="ECO:0000313" key="4">
    <source>
        <dbReference type="Proteomes" id="UP001372834"/>
    </source>
</evidence>
<comment type="similarity">
    <text evidence="1">Belongs to the DENND6 family.</text>
</comment>
<evidence type="ECO:0000259" key="2">
    <source>
        <dbReference type="PROSITE" id="PS50211"/>
    </source>
</evidence>
<dbReference type="PANTHER" id="PTHR13677:SF0">
    <property type="entry name" value="LD41638P"/>
    <property type="match status" value="1"/>
</dbReference>
<dbReference type="InterPro" id="IPR043153">
    <property type="entry name" value="DENN_C"/>
</dbReference>
<dbReference type="EMBL" id="JAWJWE010000005">
    <property type="protein sequence ID" value="KAK6634595.1"/>
    <property type="molecule type" value="Genomic_DNA"/>
</dbReference>
<reference evidence="3 4" key="1">
    <citation type="submission" date="2023-10" db="EMBL/GenBank/DDBJ databases">
        <title>Genomes of two closely related lineages of the louse Polyplax serrata with different host specificities.</title>
        <authorList>
            <person name="Martinu J."/>
            <person name="Tarabai H."/>
            <person name="Stefka J."/>
            <person name="Hypsa V."/>
        </authorList>
    </citation>
    <scope>NUCLEOTIDE SEQUENCE [LARGE SCALE GENOMIC DNA]</scope>
    <source>
        <strain evidence="3">HR10_N</strain>
    </source>
</reference>
<feature type="domain" description="UDENN" evidence="2">
    <location>
        <begin position="23"/>
        <end position="482"/>
    </location>
</feature>
<protein>
    <recommendedName>
        <fullName evidence="2">UDENN domain-containing protein</fullName>
    </recommendedName>
</protein>
<sequence length="565" mass="64223">MEDKCQNFSTCILPWDRFKAWIHCICVITFDLELGQAMEMMYPSQAQMTDQEKTNICYLAFPDSNSGCMGDTKFHFRFRASVVPEQKNSLSTAHQNYNESCLPTLQTNSGYFYGFVYFRQVKDKNLPRGYFQKSVVIISRLPFVSLFSDVIGVIAPEFFDHGEASLEAACHDIDQWPHPVPGKVLTLPLIGTAIQVHIPSQQGKSSGTTTPVANMSSTHLPSLSNMILTSVYDVDLFKCFSGLLPHIHLLWELVLVAEPLVVLASQPQTCSDMVQALVSIIAPLNFCSDYRPYFTIHDSEFKEYTTKTHLPPPVILGVTNPFFAKTLQHWPHIIKTCESYQSNIKQNKLKKGTNLKLLDTKPGVYTHYRPYLKKDKAMLSKLLKGIQTKRPGEVQTALLKRHLLELTQSFMIPLERYMATCMPLQKNISPYKAAPVPRPFNPDDFLSTLGTLGPQLTCGVKGDWPGLYRRFFRSPNFSGWYNARYQHLSKKLHALQLEALSDADLTEWMRDKKEVEVVDMILKIRGKLQNTDLPLSTATREQLRARLNEMISTLPEDLRAVIKTS</sequence>
<evidence type="ECO:0000313" key="3">
    <source>
        <dbReference type="EMBL" id="KAK6634595.1"/>
    </source>
</evidence>
<dbReference type="PANTHER" id="PTHR13677">
    <property type="entry name" value="LD41638P"/>
    <property type="match status" value="1"/>
</dbReference>
<accession>A0AAN8PJ40</accession>
<proteinExistence type="inferred from homology"/>
<dbReference type="Proteomes" id="UP001372834">
    <property type="component" value="Unassembled WGS sequence"/>
</dbReference>
<dbReference type="GO" id="GO:0055037">
    <property type="term" value="C:recycling endosome"/>
    <property type="evidence" value="ECO:0007669"/>
    <property type="project" value="TreeGrafter"/>
</dbReference>
<dbReference type="GO" id="GO:0005085">
    <property type="term" value="F:guanyl-nucleotide exchange factor activity"/>
    <property type="evidence" value="ECO:0007669"/>
    <property type="project" value="InterPro"/>
</dbReference>
<dbReference type="Gene3D" id="3.40.50.11500">
    <property type="match status" value="1"/>
</dbReference>
<dbReference type="Pfam" id="PF08616">
    <property type="entry name" value="SPA"/>
    <property type="match status" value="1"/>
</dbReference>
<dbReference type="InterPro" id="IPR018307">
    <property type="entry name" value="ABL9/DENND6_dom"/>
</dbReference>
<dbReference type="Pfam" id="PF09794">
    <property type="entry name" value="Avl9"/>
    <property type="match status" value="1"/>
</dbReference>
<organism evidence="3 4">
    <name type="scientific">Polyplax serrata</name>
    <name type="common">Common mouse louse</name>
    <dbReference type="NCBI Taxonomy" id="468196"/>
    <lineage>
        <taxon>Eukaryota</taxon>
        <taxon>Metazoa</taxon>
        <taxon>Ecdysozoa</taxon>
        <taxon>Arthropoda</taxon>
        <taxon>Hexapoda</taxon>
        <taxon>Insecta</taxon>
        <taxon>Pterygota</taxon>
        <taxon>Neoptera</taxon>
        <taxon>Paraneoptera</taxon>
        <taxon>Psocodea</taxon>
        <taxon>Troctomorpha</taxon>
        <taxon>Phthiraptera</taxon>
        <taxon>Anoplura</taxon>
        <taxon>Polyplacidae</taxon>
        <taxon>Polyplax</taxon>
    </lineage>
</organism>
<comment type="caution">
    <text evidence="3">The sequence shown here is derived from an EMBL/GenBank/DDBJ whole genome shotgun (WGS) entry which is preliminary data.</text>
</comment>
<name>A0AAN8PJ40_POLSC</name>
<dbReference type="InterPro" id="IPR037516">
    <property type="entry name" value="Tripartite_DENN"/>
</dbReference>
<gene>
    <name evidence="3" type="ORF">RUM43_011996</name>
</gene>
<dbReference type="PROSITE" id="PS50211">
    <property type="entry name" value="DENN"/>
    <property type="match status" value="1"/>
</dbReference>
<dbReference type="InterPro" id="IPR024224">
    <property type="entry name" value="DENND6"/>
</dbReference>